<dbReference type="Proteomes" id="UP000315303">
    <property type="component" value="Unassembled WGS sequence"/>
</dbReference>
<dbReference type="SUPFAM" id="SSF53822">
    <property type="entry name" value="Periplasmic binding protein-like I"/>
    <property type="match status" value="1"/>
</dbReference>
<proteinExistence type="predicted"/>
<dbReference type="PANTHER" id="PTHR38038">
    <property type="entry name" value="PENICILLIN-BINDING PROTEIN ACTIVATOR LPOA"/>
    <property type="match status" value="1"/>
</dbReference>
<gene>
    <name evidence="2" type="ORF">EPA86_17015</name>
</gene>
<organism evidence="2 3">
    <name type="scientific">Litorilituus lipolyticus</name>
    <dbReference type="NCBI Taxonomy" id="2491017"/>
    <lineage>
        <taxon>Bacteria</taxon>
        <taxon>Pseudomonadati</taxon>
        <taxon>Pseudomonadota</taxon>
        <taxon>Gammaproteobacteria</taxon>
        <taxon>Alteromonadales</taxon>
        <taxon>Colwelliaceae</taxon>
        <taxon>Litorilituus</taxon>
    </lineage>
</organism>
<evidence type="ECO:0000256" key="1">
    <source>
        <dbReference type="ARBA" id="ARBA00023136"/>
    </source>
</evidence>
<dbReference type="GO" id="GO:0030234">
    <property type="term" value="F:enzyme regulator activity"/>
    <property type="evidence" value="ECO:0007669"/>
    <property type="project" value="TreeGrafter"/>
</dbReference>
<sequence length="621" mass="69849">MAIGLFLLTLSSCSNQKAMPKKQPIVKSHEEVVVDPLPLSAEQTLKFAAELPPEQAILHLIAASELYLQEKNYPKALWLADKTMAIIANDNHQLANKISLLQVKATSLMALDKASLSKEQLHAIHQLSADNNISLSIDYYQTLSKVMSASAQPIAALEADFHVFALDGSLTNELATEEVKQLWQKLQALSAWQFAQFSKSEVPFGKGWVQLMQYANKFGHDKVQFDRYLTQWQRQFPTHPATPIALSLLDKESATNQSENIAILLPLSGKQASAGVVAQQGILAAYKNDESKHLHFFDTHQLNWQELPAKLNDSNIDFVIGPLLKNDVESYLAITKTTEDDSKTQNTTSLPTLLLNLPDKNALDSNQMALSMRPEDEAVQAATTLSNSNYKMPVVLSHQDKVSKRIANAFVAQWQVMTGNNIDIVFFEKGKKMQANLKASLDVDSSQNRIDELKGRLQQTLKFQTRNRRDIDMIYVVGSAEQTRLVKPYIDVNISPFANVIPVYASSRSHSNKKDNSSHRDLQGLTFTEMPWLLESSQQNTTLKQISQQLWSKRSDSLSRIFAMGYDSYNLVDKVSLMQKAPYIRHYGQTGILQLNDNNILTRSLIWGRYQQNQVINIVMD</sequence>
<reference evidence="2 3" key="1">
    <citation type="submission" date="2019-01" db="EMBL/GenBank/DDBJ databases">
        <title>Litorilituus lipolytica sp. nov., isolated from intertidal sand of the Yellow Sea in China.</title>
        <authorList>
            <person name="Liu A."/>
        </authorList>
    </citation>
    <scope>NUCLEOTIDE SEQUENCE [LARGE SCALE GENOMIC DNA]</scope>
    <source>
        <strain evidence="2 3">RZ04</strain>
    </source>
</reference>
<dbReference type="CDD" id="cd06339">
    <property type="entry name" value="PBP1_YraM_LppC_lipoprotein-like"/>
    <property type="match status" value="1"/>
</dbReference>
<keyword evidence="3" id="KW-1185">Reference proteome</keyword>
<dbReference type="Gene3D" id="1.25.40.650">
    <property type="match status" value="1"/>
</dbReference>
<dbReference type="GO" id="GO:0031241">
    <property type="term" value="C:periplasmic side of cell outer membrane"/>
    <property type="evidence" value="ECO:0007669"/>
    <property type="project" value="TreeGrafter"/>
</dbReference>
<dbReference type="InterPro" id="IPR007443">
    <property type="entry name" value="LpoA"/>
</dbReference>
<protein>
    <submittedName>
        <fullName evidence="2">Penicillin-binding protein activator</fullName>
    </submittedName>
</protein>
<dbReference type="EMBL" id="SAWY01000041">
    <property type="protein sequence ID" value="TPH12064.1"/>
    <property type="molecule type" value="Genomic_DNA"/>
</dbReference>
<dbReference type="Gene3D" id="3.40.50.2300">
    <property type="match status" value="2"/>
</dbReference>
<keyword evidence="1" id="KW-0472">Membrane</keyword>
<dbReference type="PANTHER" id="PTHR38038:SF1">
    <property type="entry name" value="PENICILLIN-BINDING PROTEIN ACTIVATOR LPOA"/>
    <property type="match status" value="1"/>
</dbReference>
<dbReference type="Pfam" id="PF04348">
    <property type="entry name" value="LppC"/>
    <property type="match status" value="1"/>
</dbReference>
<dbReference type="InterPro" id="IPR028082">
    <property type="entry name" value="Peripla_BP_I"/>
</dbReference>
<dbReference type="GO" id="GO:0009252">
    <property type="term" value="P:peptidoglycan biosynthetic process"/>
    <property type="evidence" value="ECO:0007669"/>
    <property type="project" value="TreeGrafter"/>
</dbReference>
<comment type="caution">
    <text evidence="2">The sequence shown here is derived from an EMBL/GenBank/DDBJ whole genome shotgun (WGS) entry which is preliminary data.</text>
</comment>
<dbReference type="AlphaFoldDB" id="A0A502KLG3"/>
<accession>A0A502KLG3</accession>
<dbReference type="OrthoDB" id="6708821at2"/>
<name>A0A502KLG3_9GAMM</name>
<evidence type="ECO:0000313" key="2">
    <source>
        <dbReference type="EMBL" id="TPH12064.1"/>
    </source>
</evidence>
<evidence type="ECO:0000313" key="3">
    <source>
        <dbReference type="Proteomes" id="UP000315303"/>
    </source>
</evidence>